<dbReference type="Proteomes" id="UP001642540">
    <property type="component" value="Unassembled WGS sequence"/>
</dbReference>
<dbReference type="EMBL" id="CAXLJM020000012">
    <property type="protein sequence ID" value="CAL8076684.1"/>
    <property type="molecule type" value="Genomic_DNA"/>
</dbReference>
<dbReference type="Gene3D" id="2.40.128.20">
    <property type="match status" value="1"/>
</dbReference>
<dbReference type="InterPro" id="IPR012674">
    <property type="entry name" value="Calycin"/>
</dbReference>
<evidence type="ECO:0000313" key="3">
    <source>
        <dbReference type="Proteomes" id="UP001642540"/>
    </source>
</evidence>
<dbReference type="SUPFAM" id="SSF50814">
    <property type="entry name" value="Lipocalins"/>
    <property type="match status" value="1"/>
</dbReference>
<keyword evidence="1" id="KW-0732">Signal</keyword>
<accession>A0ABP1PTE4</accession>
<keyword evidence="3" id="KW-1185">Reference proteome</keyword>
<protein>
    <submittedName>
        <fullName evidence="2">Uncharacterized protein</fullName>
    </submittedName>
</protein>
<gene>
    <name evidence="2" type="ORF">ODALV1_LOCUS3555</name>
</gene>
<proteinExistence type="predicted"/>
<sequence length="161" mass="17803">MGKSLIFGALLAIGAAMVMGDAIDVPKSGVYTVTDVEVENARLYARDLGWDKTHEDLLVDMITKDFGVRFENIGNNHFNITFVSGVKTSNMEIEDGKELDSPNVVGMPVKNKLTLLPRQLTIRQTYPSGKHADLAWTFKANQMTITHITNGHTAEIKLKKV</sequence>
<organism evidence="2 3">
    <name type="scientific">Orchesella dallaii</name>
    <dbReference type="NCBI Taxonomy" id="48710"/>
    <lineage>
        <taxon>Eukaryota</taxon>
        <taxon>Metazoa</taxon>
        <taxon>Ecdysozoa</taxon>
        <taxon>Arthropoda</taxon>
        <taxon>Hexapoda</taxon>
        <taxon>Collembola</taxon>
        <taxon>Entomobryomorpha</taxon>
        <taxon>Entomobryoidea</taxon>
        <taxon>Orchesellidae</taxon>
        <taxon>Orchesellinae</taxon>
        <taxon>Orchesella</taxon>
    </lineage>
</organism>
<name>A0ABP1PTE4_9HEXA</name>
<evidence type="ECO:0000313" key="2">
    <source>
        <dbReference type="EMBL" id="CAL8076684.1"/>
    </source>
</evidence>
<reference evidence="2 3" key="1">
    <citation type="submission" date="2024-08" db="EMBL/GenBank/DDBJ databases">
        <authorList>
            <person name="Cucini C."/>
            <person name="Frati F."/>
        </authorList>
    </citation>
    <scope>NUCLEOTIDE SEQUENCE [LARGE SCALE GENOMIC DNA]</scope>
</reference>
<feature type="signal peptide" evidence="1">
    <location>
        <begin position="1"/>
        <end position="20"/>
    </location>
</feature>
<comment type="caution">
    <text evidence="2">The sequence shown here is derived from an EMBL/GenBank/DDBJ whole genome shotgun (WGS) entry which is preliminary data.</text>
</comment>
<evidence type="ECO:0000256" key="1">
    <source>
        <dbReference type="SAM" id="SignalP"/>
    </source>
</evidence>
<feature type="chain" id="PRO_5047239668" evidence="1">
    <location>
        <begin position="21"/>
        <end position="161"/>
    </location>
</feature>